<protein>
    <submittedName>
        <fullName evidence="1">Uncharacterized protein</fullName>
    </submittedName>
</protein>
<name>A0ACB9RUA8_9MYRT</name>
<dbReference type="Proteomes" id="UP001057402">
    <property type="component" value="Chromosome 3"/>
</dbReference>
<proteinExistence type="predicted"/>
<accession>A0ACB9RUA8</accession>
<keyword evidence="2" id="KW-1185">Reference proteome</keyword>
<comment type="caution">
    <text evidence="1">The sequence shown here is derived from an EMBL/GenBank/DDBJ whole genome shotgun (WGS) entry which is preliminary data.</text>
</comment>
<evidence type="ECO:0000313" key="2">
    <source>
        <dbReference type="Proteomes" id="UP001057402"/>
    </source>
</evidence>
<evidence type="ECO:0000313" key="1">
    <source>
        <dbReference type="EMBL" id="KAI4382404.1"/>
    </source>
</evidence>
<organism evidence="1 2">
    <name type="scientific">Melastoma candidum</name>
    <dbReference type="NCBI Taxonomy" id="119954"/>
    <lineage>
        <taxon>Eukaryota</taxon>
        <taxon>Viridiplantae</taxon>
        <taxon>Streptophyta</taxon>
        <taxon>Embryophyta</taxon>
        <taxon>Tracheophyta</taxon>
        <taxon>Spermatophyta</taxon>
        <taxon>Magnoliopsida</taxon>
        <taxon>eudicotyledons</taxon>
        <taxon>Gunneridae</taxon>
        <taxon>Pentapetalae</taxon>
        <taxon>rosids</taxon>
        <taxon>malvids</taxon>
        <taxon>Myrtales</taxon>
        <taxon>Melastomataceae</taxon>
        <taxon>Melastomatoideae</taxon>
        <taxon>Melastomateae</taxon>
        <taxon>Melastoma</taxon>
    </lineage>
</organism>
<sequence>MEPHAQGMSGMMSPPPPAAAAAPSSGGPIPMRHMMMHMTFFWGKNTEVLFDKWPGRSTGMYVLALAVVFVLCFIVEWLSHSRLLKHRPENKVAVGMVQTGMHTVRMGVAYMAMLAVMSFNGGVFLAAVAGHAVGFMVFGSTVFGKETSENKTRDLPPMRC</sequence>
<gene>
    <name evidence="1" type="ORF">MLD38_008375</name>
</gene>
<dbReference type="EMBL" id="CM042882">
    <property type="protein sequence ID" value="KAI4382404.1"/>
    <property type="molecule type" value="Genomic_DNA"/>
</dbReference>
<reference evidence="2" key="1">
    <citation type="journal article" date="2023" name="Front. Plant Sci.">
        <title>Chromosomal-level genome assembly of Melastoma candidum provides insights into trichome evolution.</title>
        <authorList>
            <person name="Zhong Y."/>
            <person name="Wu W."/>
            <person name="Sun C."/>
            <person name="Zou P."/>
            <person name="Liu Y."/>
            <person name="Dai S."/>
            <person name="Zhou R."/>
        </authorList>
    </citation>
    <scope>NUCLEOTIDE SEQUENCE [LARGE SCALE GENOMIC DNA]</scope>
</reference>